<dbReference type="SUPFAM" id="SSF46565">
    <property type="entry name" value="Chaperone J-domain"/>
    <property type="match status" value="1"/>
</dbReference>
<dbReference type="SMART" id="SM00271">
    <property type="entry name" value="DnaJ"/>
    <property type="match status" value="1"/>
</dbReference>
<dbReference type="InterPro" id="IPR051100">
    <property type="entry name" value="DnaJ_subfamily_B/C"/>
</dbReference>
<dbReference type="InterPro" id="IPR036869">
    <property type="entry name" value="J_dom_sf"/>
</dbReference>
<dbReference type="Proteomes" id="UP000245207">
    <property type="component" value="Unassembled WGS sequence"/>
</dbReference>
<evidence type="ECO:0000256" key="1">
    <source>
        <dbReference type="ARBA" id="ARBA00004167"/>
    </source>
</evidence>
<evidence type="ECO:0000259" key="5">
    <source>
        <dbReference type="PROSITE" id="PS50076"/>
    </source>
</evidence>
<keyword evidence="3" id="KW-1133">Transmembrane helix</keyword>
<comment type="subcellular location">
    <subcellularLocation>
        <location evidence="1">Membrane</location>
        <topology evidence="1">Single-pass membrane protein</topology>
    </subcellularLocation>
</comment>
<dbReference type="PANTHER" id="PTHR43908">
    <property type="entry name" value="AT29763P-RELATED"/>
    <property type="match status" value="1"/>
</dbReference>
<feature type="domain" description="J" evidence="5">
    <location>
        <begin position="1"/>
        <end position="64"/>
    </location>
</feature>
<dbReference type="PROSITE" id="PS50076">
    <property type="entry name" value="DNAJ_2"/>
    <property type="match status" value="1"/>
</dbReference>
<dbReference type="OrthoDB" id="10250354at2759"/>
<accession>A0A2U1M2B5</accession>
<keyword evidence="2" id="KW-0812">Transmembrane</keyword>
<protein>
    <submittedName>
        <fullName evidence="6">Chaperone protein dnaJ 49</fullName>
    </submittedName>
</protein>
<proteinExistence type="predicted"/>
<dbReference type="STRING" id="35608.A0A2U1M2B5"/>
<dbReference type="AlphaFoldDB" id="A0A2U1M2B5"/>
<dbReference type="Gene3D" id="1.10.287.110">
    <property type="entry name" value="DnaJ domain"/>
    <property type="match status" value="1"/>
</dbReference>
<evidence type="ECO:0000313" key="6">
    <source>
        <dbReference type="EMBL" id="PWA55408.1"/>
    </source>
</evidence>
<keyword evidence="4" id="KW-0472">Membrane</keyword>
<sequence length="154" mass="18122">MVNPIFDDFKEINNAYKRLAKKVHPNNNKAPGSDEAFRKVQEAYECLSHTGKYLRYKFLYRLTPGAPTLYNTHNYKSLMMTKEHGINFYVESLAGFNEKYPVGTSARADIEYKVINDYIKMVQEYCNDELRWHSQRPEFPTPACDKLQPFRTHI</sequence>
<reference evidence="6 7" key="1">
    <citation type="journal article" date="2018" name="Mol. Plant">
        <title>The genome of Artemisia annua provides insight into the evolution of Asteraceae family and artemisinin biosynthesis.</title>
        <authorList>
            <person name="Shen Q."/>
            <person name="Zhang L."/>
            <person name="Liao Z."/>
            <person name="Wang S."/>
            <person name="Yan T."/>
            <person name="Shi P."/>
            <person name="Liu M."/>
            <person name="Fu X."/>
            <person name="Pan Q."/>
            <person name="Wang Y."/>
            <person name="Lv Z."/>
            <person name="Lu X."/>
            <person name="Zhang F."/>
            <person name="Jiang W."/>
            <person name="Ma Y."/>
            <person name="Chen M."/>
            <person name="Hao X."/>
            <person name="Li L."/>
            <person name="Tang Y."/>
            <person name="Lv G."/>
            <person name="Zhou Y."/>
            <person name="Sun X."/>
            <person name="Brodelius P.E."/>
            <person name="Rose J.K.C."/>
            <person name="Tang K."/>
        </authorList>
    </citation>
    <scope>NUCLEOTIDE SEQUENCE [LARGE SCALE GENOMIC DNA]</scope>
    <source>
        <strain evidence="7">cv. Huhao1</strain>
        <tissue evidence="6">Leaf</tissue>
    </source>
</reference>
<organism evidence="6 7">
    <name type="scientific">Artemisia annua</name>
    <name type="common">Sweet wormwood</name>
    <dbReference type="NCBI Taxonomy" id="35608"/>
    <lineage>
        <taxon>Eukaryota</taxon>
        <taxon>Viridiplantae</taxon>
        <taxon>Streptophyta</taxon>
        <taxon>Embryophyta</taxon>
        <taxon>Tracheophyta</taxon>
        <taxon>Spermatophyta</taxon>
        <taxon>Magnoliopsida</taxon>
        <taxon>eudicotyledons</taxon>
        <taxon>Gunneridae</taxon>
        <taxon>Pentapetalae</taxon>
        <taxon>asterids</taxon>
        <taxon>campanulids</taxon>
        <taxon>Asterales</taxon>
        <taxon>Asteraceae</taxon>
        <taxon>Asteroideae</taxon>
        <taxon>Anthemideae</taxon>
        <taxon>Artemisiinae</taxon>
        <taxon>Artemisia</taxon>
    </lineage>
</organism>
<dbReference type="GO" id="GO:0016020">
    <property type="term" value="C:membrane"/>
    <property type="evidence" value="ECO:0007669"/>
    <property type="project" value="UniProtKB-SubCell"/>
</dbReference>
<comment type="caution">
    <text evidence="6">The sequence shown here is derived from an EMBL/GenBank/DDBJ whole genome shotgun (WGS) entry which is preliminary data.</text>
</comment>
<dbReference type="InterPro" id="IPR001623">
    <property type="entry name" value="DnaJ_domain"/>
</dbReference>
<dbReference type="Pfam" id="PF09320">
    <property type="entry name" value="DUF1977"/>
    <property type="match status" value="1"/>
</dbReference>
<evidence type="ECO:0000256" key="2">
    <source>
        <dbReference type="ARBA" id="ARBA00022692"/>
    </source>
</evidence>
<name>A0A2U1M2B5_ARTAN</name>
<dbReference type="InterPro" id="IPR015399">
    <property type="entry name" value="DUF1977_DnaJ-like"/>
</dbReference>
<dbReference type="PRINTS" id="PR00625">
    <property type="entry name" value="JDOMAIN"/>
</dbReference>
<gene>
    <name evidence="6" type="ORF">CTI12_AA425800</name>
</gene>
<dbReference type="EMBL" id="PKPP01006762">
    <property type="protein sequence ID" value="PWA55408.1"/>
    <property type="molecule type" value="Genomic_DNA"/>
</dbReference>
<evidence type="ECO:0000313" key="7">
    <source>
        <dbReference type="Proteomes" id="UP000245207"/>
    </source>
</evidence>
<evidence type="ECO:0000256" key="4">
    <source>
        <dbReference type="ARBA" id="ARBA00023136"/>
    </source>
</evidence>
<evidence type="ECO:0000256" key="3">
    <source>
        <dbReference type="ARBA" id="ARBA00022989"/>
    </source>
</evidence>
<dbReference type="Pfam" id="PF00226">
    <property type="entry name" value="DnaJ"/>
    <property type="match status" value="1"/>
</dbReference>
<keyword evidence="7" id="KW-1185">Reference proteome</keyword>
<dbReference type="CDD" id="cd06257">
    <property type="entry name" value="DnaJ"/>
    <property type="match status" value="1"/>
</dbReference>